<accession>A0A1I6E867</accession>
<dbReference type="EMBL" id="FOYM01000029">
    <property type="protein sequence ID" value="SFR13919.1"/>
    <property type="molecule type" value="Genomic_DNA"/>
</dbReference>
<organism evidence="1 2">
    <name type="scientific">Desulfoscipio geothermicus DSM 3669</name>
    <dbReference type="NCBI Taxonomy" id="1121426"/>
    <lineage>
        <taxon>Bacteria</taxon>
        <taxon>Bacillati</taxon>
        <taxon>Bacillota</taxon>
        <taxon>Clostridia</taxon>
        <taxon>Eubacteriales</taxon>
        <taxon>Desulfallaceae</taxon>
        <taxon>Desulfoscipio</taxon>
    </lineage>
</organism>
<dbReference type="Proteomes" id="UP000199584">
    <property type="component" value="Unassembled WGS sequence"/>
</dbReference>
<keyword evidence="2" id="KW-1185">Reference proteome</keyword>
<name>A0A1I6E867_9FIRM</name>
<dbReference type="STRING" id="39060.SAMN05660706_12925"/>
<proteinExistence type="predicted"/>
<reference evidence="2" key="1">
    <citation type="submission" date="2016-10" db="EMBL/GenBank/DDBJ databases">
        <authorList>
            <person name="Varghese N."/>
            <person name="Submissions S."/>
        </authorList>
    </citation>
    <scope>NUCLEOTIDE SEQUENCE [LARGE SCALE GENOMIC DNA]</scope>
    <source>
        <strain evidence="2">DSM 3669</strain>
    </source>
</reference>
<sequence>MAKYCRNTFWVSGMHRKEINEIITYTRQELYQVRIQLMQCADFVEAWELRCRLKELRLKIFWYLDILEWEGSNKVLPFTKFVLKFK</sequence>
<protein>
    <submittedName>
        <fullName evidence="1">Uncharacterized protein</fullName>
    </submittedName>
</protein>
<gene>
    <name evidence="1" type="ORF">SAMN05660706_12925</name>
</gene>
<evidence type="ECO:0000313" key="1">
    <source>
        <dbReference type="EMBL" id="SFR13919.1"/>
    </source>
</evidence>
<evidence type="ECO:0000313" key="2">
    <source>
        <dbReference type="Proteomes" id="UP000199584"/>
    </source>
</evidence>
<dbReference type="AlphaFoldDB" id="A0A1I6E867"/>